<keyword evidence="3" id="KW-1185">Reference proteome</keyword>
<reference evidence="2 3" key="1">
    <citation type="submission" date="2015-07" db="EMBL/GenBank/DDBJ databases">
        <title>High-quality genome of monoxenous trypanosomatid Leptomonas pyrrhocoris.</title>
        <authorList>
            <person name="Flegontov P."/>
            <person name="Butenko A."/>
            <person name="Firsov S."/>
            <person name="Vlcek C."/>
            <person name="Logacheva M.D."/>
            <person name="Field M."/>
            <person name="Filatov D."/>
            <person name="Flegontova O."/>
            <person name="Gerasimov E."/>
            <person name="Jackson A.P."/>
            <person name="Kelly S."/>
            <person name="Opperdoes F."/>
            <person name="O'Reilly A."/>
            <person name="Votypka J."/>
            <person name="Yurchenko V."/>
            <person name="Lukes J."/>
        </authorList>
    </citation>
    <scope>NUCLEOTIDE SEQUENCE [LARGE SCALE GENOMIC DNA]</scope>
    <source>
        <strain evidence="2">H10</strain>
    </source>
</reference>
<feature type="compositionally biased region" description="Basic and acidic residues" evidence="1">
    <location>
        <begin position="34"/>
        <end position="44"/>
    </location>
</feature>
<dbReference type="EMBL" id="LGTL01000002">
    <property type="protein sequence ID" value="KPA85184.1"/>
    <property type="molecule type" value="Genomic_DNA"/>
</dbReference>
<accession>A0A0N0VHI9</accession>
<feature type="compositionally biased region" description="Low complexity" evidence="1">
    <location>
        <begin position="202"/>
        <end position="217"/>
    </location>
</feature>
<organism evidence="2 3">
    <name type="scientific">Leptomonas pyrrhocoris</name>
    <name type="common">Firebug parasite</name>
    <dbReference type="NCBI Taxonomy" id="157538"/>
    <lineage>
        <taxon>Eukaryota</taxon>
        <taxon>Discoba</taxon>
        <taxon>Euglenozoa</taxon>
        <taxon>Kinetoplastea</taxon>
        <taxon>Metakinetoplastina</taxon>
        <taxon>Trypanosomatida</taxon>
        <taxon>Trypanosomatidae</taxon>
        <taxon>Leishmaniinae</taxon>
        <taxon>Leptomonas</taxon>
    </lineage>
</organism>
<comment type="caution">
    <text evidence="2">The sequence shown here is derived from an EMBL/GenBank/DDBJ whole genome shotgun (WGS) entry which is preliminary data.</text>
</comment>
<feature type="compositionally biased region" description="Polar residues" evidence="1">
    <location>
        <begin position="218"/>
        <end position="236"/>
    </location>
</feature>
<feature type="compositionally biased region" description="Low complexity" evidence="1">
    <location>
        <begin position="82"/>
        <end position="106"/>
    </location>
</feature>
<feature type="compositionally biased region" description="Basic and acidic residues" evidence="1">
    <location>
        <begin position="64"/>
        <end position="80"/>
    </location>
</feature>
<proteinExistence type="predicted"/>
<dbReference type="OMA" id="WPVQLSP"/>
<feature type="compositionally biased region" description="Polar residues" evidence="1">
    <location>
        <begin position="153"/>
        <end position="173"/>
    </location>
</feature>
<feature type="compositionally biased region" description="Polar residues" evidence="1">
    <location>
        <begin position="9"/>
        <end position="19"/>
    </location>
</feature>
<dbReference type="Proteomes" id="UP000037923">
    <property type="component" value="Unassembled WGS sequence"/>
</dbReference>
<dbReference type="RefSeq" id="XP_015663623.1">
    <property type="nucleotide sequence ID" value="XM_015798103.1"/>
</dbReference>
<feature type="region of interest" description="Disordered" evidence="1">
    <location>
        <begin position="1"/>
        <end position="242"/>
    </location>
</feature>
<feature type="compositionally biased region" description="Low complexity" evidence="1">
    <location>
        <begin position="396"/>
        <end position="417"/>
    </location>
</feature>
<feature type="compositionally biased region" description="Polar residues" evidence="1">
    <location>
        <begin position="191"/>
        <end position="201"/>
    </location>
</feature>
<feature type="region of interest" description="Disordered" evidence="1">
    <location>
        <begin position="613"/>
        <end position="646"/>
    </location>
</feature>
<dbReference type="AlphaFoldDB" id="A0A0N0VHI9"/>
<dbReference type="VEuPathDB" id="TriTrypDB:LpyrH10_02_5250"/>
<feature type="compositionally biased region" description="Polar residues" evidence="1">
    <location>
        <begin position="135"/>
        <end position="146"/>
    </location>
</feature>
<feature type="compositionally biased region" description="Polar residues" evidence="1">
    <location>
        <begin position="386"/>
        <end position="395"/>
    </location>
</feature>
<evidence type="ECO:0000256" key="1">
    <source>
        <dbReference type="SAM" id="MobiDB-lite"/>
    </source>
</evidence>
<sequence length="740" mass="78693">MNSMKRRPSSSTPQGATNGTPSGRGPPPPLPLRTPHERLFHDTYGRSASVAAPFNGGGGGSDDAVFRGEKSGGRSYHQDITRSSSQSRQPPLSNGDAAANAAKDGAVPSRRRNSADAIAFQYYAHHHQQRRQRLQESTNQPDTSATPVKLQAPQPQRQDFPNGRGVSTPTTAETRGPPTPSNERSVPPQRVSRQPQHQRGVSSAMTATQRAASATQAPLTPTMTGTPIQNTSTSLGPSPPPREVAAETAELMEGASAPRAWAAQLTASQQEHCSNLMQTLTRLPFALAREMLAAAARQYESHRLLHYYGGVCAPSDLRGEGVKGEEEVLSTASSPSPAAQERQESTRGGRATLLETLQRQVDRQQRTDFSSETPSAKMGESGARYPSQSRGQAQGSTSPARASDTAAAAPGPTGTTSKQRAHELQGNLEGARKSTGDVRRPRNASAGGRAPRQLRSRVMASRVSAARCGCNNASRDGSSAAAVRRSPHPVPEFLRTIKPPHRHGLGGAPPPVFSPSTPHTPAATEAALEKGTAFKSSPLSPMKESRSSPQMLQRGRNRDGSHASSPYVTSQEPVHRVVPVPALSEDAFRAMGLDTPGVELSPGAAAARRVYWEQQQQQQQQRSQSGDPHNFSNFNLHAGDGHVVAPRYPESVSTDNVTRYAPLHQHRELESVSLDDSVLRSDAHFLPSAAVVPRESLEAIPTATAPSAVSGNTTNSPPPVSSHGAMTSLTQQLTPPSAQH</sequence>
<evidence type="ECO:0000313" key="2">
    <source>
        <dbReference type="EMBL" id="KPA85184.1"/>
    </source>
</evidence>
<protein>
    <submittedName>
        <fullName evidence="2">Uncharacterized protein</fullName>
    </submittedName>
</protein>
<gene>
    <name evidence="2" type="ORF">ABB37_01551</name>
</gene>
<feature type="region of interest" description="Disordered" evidence="1">
    <location>
        <begin position="702"/>
        <end position="740"/>
    </location>
</feature>
<name>A0A0N0VHI9_LEPPY</name>
<feature type="compositionally biased region" description="Polar residues" evidence="1">
    <location>
        <begin position="704"/>
        <end position="715"/>
    </location>
</feature>
<feature type="region of interest" description="Disordered" evidence="1">
    <location>
        <begin position="500"/>
        <end position="573"/>
    </location>
</feature>
<feature type="compositionally biased region" description="Polar residues" evidence="1">
    <location>
        <begin position="562"/>
        <end position="572"/>
    </location>
</feature>
<feature type="region of interest" description="Disordered" evidence="1">
    <location>
        <begin position="322"/>
        <end position="460"/>
    </location>
</feature>
<feature type="compositionally biased region" description="Basic and acidic residues" evidence="1">
    <location>
        <begin position="430"/>
        <end position="440"/>
    </location>
</feature>
<feature type="compositionally biased region" description="Polar residues" evidence="1">
    <location>
        <begin position="724"/>
        <end position="740"/>
    </location>
</feature>
<dbReference type="OrthoDB" id="265596at2759"/>
<evidence type="ECO:0000313" key="3">
    <source>
        <dbReference type="Proteomes" id="UP000037923"/>
    </source>
</evidence>
<dbReference type="GeneID" id="26901846"/>
<feature type="compositionally biased region" description="Polar residues" evidence="1">
    <location>
        <begin position="622"/>
        <end position="635"/>
    </location>
</feature>